<evidence type="ECO:0000313" key="4">
    <source>
        <dbReference type="Proteomes" id="UP000813444"/>
    </source>
</evidence>
<proteinExistence type="predicted"/>
<dbReference type="CDD" id="cd09083">
    <property type="entry name" value="EEP-1"/>
    <property type="match status" value="1"/>
</dbReference>
<keyword evidence="4" id="KW-1185">Reference proteome</keyword>
<dbReference type="Proteomes" id="UP000813444">
    <property type="component" value="Unassembled WGS sequence"/>
</dbReference>
<dbReference type="EMBL" id="JAGPNK010000001">
    <property type="protein sequence ID" value="KAH7327810.1"/>
    <property type="molecule type" value="Genomic_DNA"/>
</dbReference>
<gene>
    <name evidence="3" type="ORF">B0I35DRAFT_472581</name>
</gene>
<comment type="caution">
    <text evidence="3">The sequence shown here is derived from an EMBL/GenBank/DDBJ whole genome shotgun (WGS) entry which is preliminary data.</text>
</comment>
<dbReference type="InterPro" id="IPR050410">
    <property type="entry name" value="CCR4/nocturin_mRNA_transcr"/>
</dbReference>
<feature type="domain" description="Endonuclease/exonuclease/phosphatase" evidence="2">
    <location>
        <begin position="26"/>
        <end position="277"/>
    </location>
</feature>
<dbReference type="InterPro" id="IPR005135">
    <property type="entry name" value="Endo/exonuclease/phosphatase"/>
</dbReference>
<dbReference type="OrthoDB" id="276515at2759"/>
<keyword evidence="3" id="KW-0255">Endonuclease</keyword>
<organism evidence="3 4">
    <name type="scientific">Stachybotrys elegans</name>
    <dbReference type="NCBI Taxonomy" id="80388"/>
    <lineage>
        <taxon>Eukaryota</taxon>
        <taxon>Fungi</taxon>
        <taxon>Dikarya</taxon>
        <taxon>Ascomycota</taxon>
        <taxon>Pezizomycotina</taxon>
        <taxon>Sordariomycetes</taxon>
        <taxon>Hypocreomycetidae</taxon>
        <taxon>Hypocreales</taxon>
        <taxon>Stachybotryaceae</taxon>
        <taxon>Stachybotrys</taxon>
    </lineage>
</organism>
<evidence type="ECO:0000256" key="1">
    <source>
        <dbReference type="SAM" id="SignalP"/>
    </source>
</evidence>
<dbReference type="Gene3D" id="3.60.10.10">
    <property type="entry name" value="Endonuclease/exonuclease/phosphatase"/>
    <property type="match status" value="1"/>
</dbReference>
<dbReference type="AlphaFoldDB" id="A0A8K0WW48"/>
<keyword evidence="3" id="KW-0540">Nuclease</keyword>
<keyword evidence="3" id="KW-0378">Hydrolase</keyword>
<dbReference type="SUPFAM" id="SSF56219">
    <property type="entry name" value="DNase I-like"/>
    <property type="match status" value="1"/>
</dbReference>
<dbReference type="GO" id="GO:0004519">
    <property type="term" value="F:endonuclease activity"/>
    <property type="evidence" value="ECO:0007669"/>
    <property type="project" value="UniProtKB-KW"/>
</dbReference>
<feature type="signal peptide" evidence="1">
    <location>
        <begin position="1"/>
        <end position="19"/>
    </location>
</feature>
<sequence>MKLINLVALASTAAGVAQALDVRLMTYNIRQAVVIPTAGERWWFLRRPLFRRQIQREVAGRDNSMLCFQEALNSQVQDIQSDLGREWTYIGVGRDDGVRGGEFSPIFYRPSSWRLLDSRTYWLSQNPDQVGSVGWDAALPRILTVGRFQHTQTGEPLVFMCTHFDHQGQVARENSARLIDSIAESWAQGSKVFVGGDFNVAPGNPAYSILASELRDLRSVVPQGLQSGPAMTYTAFTASESDDAQLDHLFVKDPAGVEWRGLATLSNTDNGVYISDHRAVVVDFTL</sequence>
<accession>A0A8K0WW48</accession>
<reference evidence="3" key="1">
    <citation type="journal article" date="2021" name="Nat. Commun.">
        <title>Genetic determinants of endophytism in the Arabidopsis root mycobiome.</title>
        <authorList>
            <person name="Mesny F."/>
            <person name="Miyauchi S."/>
            <person name="Thiergart T."/>
            <person name="Pickel B."/>
            <person name="Atanasova L."/>
            <person name="Karlsson M."/>
            <person name="Huettel B."/>
            <person name="Barry K.W."/>
            <person name="Haridas S."/>
            <person name="Chen C."/>
            <person name="Bauer D."/>
            <person name="Andreopoulos W."/>
            <person name="Pangilinan J."/>
            <person name="LaButti K."/>
            <person name="Riley R."/>
            <person name="Lipzen A."/>
            <person name="Clum A."/>
            <person name="Drula E."/>
            <person name="Henrissat B."/>
            <person name="Kohler A."/>
            <person name="Grigoriev I.V."/>
            <person name="Martin F.M."/>
            <person name="Hacquard S."/>
        </authorList>
    </citation>
    <scope>NUCLEOTIDE SEQUENCE</scope>
    <source>
        <strain evidence="3">MPI-CAGE-CH-0235</strain>
    </source>
</reference>
<dbReference type="InterPro" id="IPR036691">
    <property type="entry name" value="Endo/exonu/phosph_ase_sf"/>
</dbReference>
<dbReference type="PANTHER" id="PTHR12121">
    <property type="entry name" value="CARBON CATABOLITE REPRESSOR PROTEIN 4"/>
    <property type="match status" value="1"/>
</dbReference>
<evidence type="ECO:0000259" key="2">
    <source>
        <dbReference type="Pfam" id="PF03372"/>
    </source>
</evidence>
<dbReference type="PANTHER" id="PTHR12121:SF36">
    <property type="entry name" value="ENDONUCLEASE_EXONUCLEASE_PHOSPHATASE DOMAIN-CONTAINING PROTEIN"/>
    <property type="match status" value="1"/>
</dbReference>
<feature type="chain" id="PRO_5035464476" evidence="1">
    <location>
        <begin position="20"/>
        <end position="286"/>
    </location>
</feature>
<dbReference type="GO" id="GO:0000175">
    <property type="term" value="F:3'-5'-RNA exonuclease activity"/>
    <property type="evidence" value="ECO:0007669"/>
    <property type="project" value="TreeGrafter"/>
</dbReference>
<dbReference type="Pfam" id="PF03372">
    <property type="entry name" value="Exo_endo_phos"/>
    <property type="match status" value="1"/>
</dbReference>
<protein>
    <submittedName>
        <fullName evidence="3">Endonuclease/exonuclease/phosphatase</fullName>
    </submittedName>
</protein>
<name>A0A8K0WW48_9HYPO</name>
<keyword evidence="1" id="KW-0732">Signal</keyword>
<evidence type="ECO:0000313" key="3">
    <source>
        <dbReference type="EMBL" id="KAH7327810.1"/>
    </source>
</evidence>